<dbReference type="EMBL" id="WBSL01000001">
    <property type="protein sequence ID" value="MPY65129.1"/>
    <property type="molecule type" value="Genomic_DNA"/>
</dbReference>
<dbReference type="SUPFAM" id="SSF159275">
    <property type="entry name" value="PA1994-like"/>
    <property type="match status" value="1"/>
</dbReference>
<organism evidence="1 2">
    <name type="scientific">Deinococcus terrestris</name>
    <dbReference type="NCBI Taxonomy" id="2651870"/>
    <lineage>
        <taxon>Bacteria</taxon>
        <taxon>Thermotogati</taxon>
        <taxon>Deinococcota</taxon>
        <taxon>Deinococci</taxon>
        <taxon>Deinococcales</taxon>
        <taxon>Deinococcaceae</taxon>
        <taxon>Deinococcus</taxon>
    </lineage>
</organism>
<comment type="caution">
    <text evidence="1">The sequence shown here is derived from an EMBL/GenBank/DDBJ whole genome shotgun (WGS) entry which is preliminary data.</text>
</comment>
<dbReference type="InterPro" id="IPR009467">
    <property type="entry name" value="Glycolipid-bd_prot_put"/>
</dbReference>
<dbReference type="Proteomes" id="UP000484842">
    <property type="component" value="Unassembled WGS sequence"/>
</dbReference>
<name>A0A7X1NTM3_9DEIO</name>
<protein>
    <submittedName>
        <fullName evidence="1">Putative glycolipid-binding domain-containing protein</fullName>
    </submittedName>
</protein>
<dbReference type="AlphaFoldDB" id="A0A7X1NTM3"/>
<accession>A0A7X1NTM3</accession>
<reference evidence="1 2" key="1">
    <citation type="submission" date="2019-10" db="EMBL/GenBank/DDBJ databases">
        <title>Deinococcus sp. isolated from soil.</title>
        <authorList>
            <person name="Li Y."/>
            <person name="Wang J."/>
        </authorList>
    </citation>
    <scope>NUCLEOTIDE SEQUENCE [LARGE SCALE GENOMIC DNA]</scope>
    <source>
        <strain evidence="1 2">SDU3-2</strain>
    </source>
</reference>
<dbReference type="RefSeq" id="WP_152867963.1">
    <property type="nucleotide sequence ID" value="NZ_WBSL01000001.1"/>
</dbReference>
<proteinExistence type="predicted"/>
<evidence type="ECO:0000313" key="2">
    <source>
        <dbReference type="Proteomes" id="UP000484842"/>
    </source>
</evidence>
<dbReference type="Pfam" id="PF06475">
    <property type="entry name" value="Glycolipid_bind"/>
    <property type="match status" value="1"/>
</dbReference>
<gene>
    <name evidence="1" type="ORF">F8S09_00265</name>
</gene>
<sequence length="185" mass="20745">MNRGAGEVNVVWQGLNPGRPSLEHLRLIPWVEATGTVVGVSEGRPFTLLYRLDLGGDGSPIRLRCHLDGGQHLDLSRSGEGEWTTAEEKPLPLLRGCTDVDLRVTPFTNTLPLRRLNLRFGEGQEVHVVWVDVPSLDVQAARQRYTRTDERTYRYENMDSGYSNEVTVDGKGLVTLYPDAFERLA</sequence>
<evidence type="ECO:0000313" key="1">
    <source>
        <dbReference type="EMBL" id="MPY65129.1"/>
    </source>
</evidence>
<keyword evidence="2" id="KW-1185">Reference proteome</keyword>